<evidence type="ECO:0000256" key="6">
    <source>
        <dbReference type="ARBA" id="ARBA00047422"/>
    </source>
</evidence>
<dbReference type="OrthoDB" id="32195at2"/>
<organism evidence="10 12">
    <name type="scientific">Salegentibacter salarius</name>
    <dbReference type="NCBI Taxonomy" id="435906"/>
    <lineage>
        <taxon>Bacteria</taxon>
        <taxon>Pseudomonadati</taxon>
        <taxon>Bacteroidota</taxon>
        <taxon>Flavobacteriia</taxon>
        <taxon>Flavobacteriales</taxon>
        <taxon>Flavobacteriaceae</taxon>
        <taxon>Salegentibacter</taxon>
    </lineage>
</organism>
<dbReference type="NCBIfam" id="TIGR00675">
    <property type="entry name" value="dcm"/>
    <property type="match status" value="1"/>
</dbReference>
<dbReference type="GO" id="GO:0032259">
    <property type="term" value="P:methylation"/>
    <property type="evidence" value="ECO:0007669"/>
    <property type="project" value="UniProtKB-KW"/>
</dbReference>
<evidence type="ECO:0000256" key="3">
    <source>
        <dbReference type="ARBA" id="ARBA00022679"/>
    </source>
</evidence>
<dbReference type="RefSeq" id="WP_070054769.1">
    <property type="nucleotide sequence ID" value="NZ_FVZF01000035.1"/>
</dbReference>
<dbReference type="InterPro" id="IPR029063">
    <property type="entry name" value="SAM-dependent_MTases_sf"/>
</dbReference>
<evidence type="ECO:0000256" key="1">
    <source>
        <dbReference type="ARBA" id="ARBA00011975"/>
    </source>
</evidence>
<dbReference type="Proteomes" id="UP000176009">
    <property type="component" value="Unassembled WGS sequence"/>
</dbReference>
<keyword evidence="2 7" id="KW-0489">Methyltransferase</keyword>
<feature type="active site" evidence="7">
    <location>
        <position position="133"/>
    </location>
</feature>
<sequence length="529" mass="61217">MKIPIIDIFAGPGGLCEGFSNIPSNNKQVFESKLSIEMDSNAHKTLELRSFFRKFSRKNVPDEYYQVMRESDIERRETLKEELYKRYPKQAKQAQEEAWCTTLGVVPAKEVDRRIQTALKGEKNWVLIGGPPCQAYSLVGRSRRQWKENLDKKDVRVHLYKEYLRIIAKHSPAVFVMENVKGLLSSKIDGVKIFEFIKRDLSNPAIVFKDAEYKYKIYSLTTNPVEFDSEDQPLYNSDLDFLIRSEEYGIPQKRHRVILLGIREDVKVIPDILGKSSNPVTLKDVIGDLPKIRSGINRSFVKSEMINGKKKRYYKTAVDSDQNWSDLTNSFRSEIISWNGFAKKYDLLEINTPKQGVGEEFIKCDTPKKINPLYSWFHDQNLEGAANHQSRTHLVQDLKRYMFSSMFAKTYGRFPRLHEFEEHGNELLPDHENAKSGKFTDRFRVQLPNEPATTITSHISKDGHYFIHYDPEQCRSLTVREAARVQTFPDNYLFCGSRTAQYHQVGNAVPPLLAKKIAEIVLKVLMQNV</sequence>
<evidence type="ECO:0000256" key="4">
    <source>
        <dbReference type="ARBA" id="ARBA00022691"/>
    </source>
</evidence>
<dbReference type="PANTHER" id="PTHR10629:SF52">
    <property type="entry name" value="DNA (CYTOSINE-5)-METHYLTRANSFERASE 1"/>
    <property type="match status" value="1"/>
</dbReference>
<comment type="similarity">
    <text evidence="7 8">Belongs to the class I-like SAM-binding methyltransferase superfamily. C5-methyltransferase family.</text>
</comment>
<dbReference type="EMBL" id="LKTR01000035">
    <property type="protein sequence ID" value="PKD17321.1"/>
    <property type="molecule type" value="Genomic_DNA"/>
</dbReference>
<dbReference type="InterPro" id="IPR050390">
    <property type="entry name" value="C5-Methyltransferase"/>
</dbReference>
<comment type="catalytic activity">
    <reaction evidence="6">
        <text>a 2'-deoxycytidine in DNA + S-adenosyl-L-methionine = a 5-methyl-2'-deoxycytidine in DNA + S-adenosyl-L-homocysteine + H(+)</text>
        <dbReference type="Rhea" id="RHEA:13681"/>
        <dbReference type="Rhea" id="RHEA-COMP:11369"/>
        <dbReference type="Rhea" id="RHEA-COMP:11370"/>
        <dbReference type="ChEBI" id="CHEBI:15378"/>
        <dbReference type="ChEBI" id="CHEBI:57856"/>
        <dbReference type="ChEBI" id="CHEBI:59789"/>
        <dbReference type="ChEBI" id="CHEBI:85452"/>
        <dbReference type="ChEBI" id="CHEBI:85454"/>
        <dbReference type="EC" id="2.1.1.37"/>
    </reaction>
</comment>
<accession>A0A2N0TRF9</accession>
<dbReference type="EC" id="2.1.1.37" evidence="1"/>
<keyword evidence="4 7" id="KW-0949">S-adenosyl-L-methionine</keyword>
<dbReference type="EMBL" id="MJBR01000029">
    <property type="protein sequence ID" value="OEY71965.1"/>
    <property type="molecule type" value="Genomic_DNA"/>
</dbReference>
<dbReference type="PROSITE" id="PS51679">
    <property type="entry name" value="SAM_MT_C5"/>
    <property type="match status" value="1"/>
</dbReference>
<evidence type="ECO:0000256" key="2">
    <source>
        <dbReference type="ARBA" id="ARBA00022603"/>
    </source>
</evidence>
<reference evidence="9 11" key="2">
    <citation type="submission" date="2016-09" db="EMBL/GenBank/DDBJ databases">
        <title>Genome Sequence of Salegentibacter salarius,Isolated from a Marine Solar Saltern of the Yellow Sea in South Korea.</title>
        <authorList>
            <person name="Zheng Q."/>
            <person name="Liu Y."/>
        </authorList>
    </citation>
    <scope>NUCLEOTIDE SEQUENCE [LARGE SCALE GENOMIC DNA]</scope>
    <source>
        <strain evidence="9 11">KCTC 12974</strain>
    </source>
</reference>
<dbReference type="Gene3D" id="3.40.50.150">
    <property type="entry name" value="Vaccinia Virus protein VP39"/>
    <property type="match status" value="1"/>
</dbReference>
<dbReference type="GO" id="GO:0003886">
    <property type="term" value="F:DNA (cytosine-5-)-methyltransferase activity"/>
    <property type="evidence" value="ECO:0007669"/>
    <property type="project" value="UniProtKB-EC"/>
</dbReference>
<dbReference type="SUPFAM" id="SSF53335">
    <property type="entry name" value="S-adenosyl-L-methionine-dependent methyltransferases"/>
    <property type="match status" value="1"/>
</dbReference>
<dbReference type="GO" id="GO:0009307">
    <property type="term" value="P:DNA restriction-modification system"/>
    <property type="evidence" value="ECO:0007669"/>
    <property type="project" value="UniProtKB-KW"/>
</dbReference>
<keyword evidence="3 7" id="KW-0808">Transferase</keyword>
<keyword evidence="5" id="KW-0680">Restriction system</keyword>
<dbReference type="Pfam" id="PF00145">
    <property type="entry name" value="DNA_methylase"/>
    <property type="match status" value="1"/>
</dbReference>
<dbReference type="PRINTS" id="PR00105">
    <property type="entry name" value="C5METTRFRASE"/>
</dbReference>
<dbReference type="GO" id="GO:0003677">
    <property type="term" value="F:DNA binding"/>
    <property type="evidence" value="ECO:0007669"/>
    <property type="project" value="TreeGrafter"/>
</dbReference>
<comment type="caution">
    <text evidence="10">The sequence shown here is derived from an EMBL/GenBank/DDBJ whole genome shotgun (WGS) entry which is preliminary data.</text>
</comment>
<evidence type="ECO:0000256" key="5">
    <source>
        <dbReference type="ARBA" id="ARBA00022747"/>
    </source>
</evidence>
<dbReference type="InterPro" id="IPR001525">
    <property type="entry name" value="C5_MeTfrase"/>
</dbReference>
<evidence type="ECO:0000313" key="12">
    <source>
        <dbReference type="Proteomes" id="UP000232533"/>
    </source>
</evidence>
<keyword evidence="11" id="KW-1185">Reference proteome</keyword>
<evidence type="ECO:0000256" key="7">
    <source>
        <dbReference type="PROSITE-ProRule" id="PRU01016"/>
    </source>
</evidence>
<dbReference type="GO" id="GO:0044027">
    <property type="term" value="P:negative regulation of gene expression via chromosomal CpG island methylation"/>
    <property type="evidence" value="ECO:0007669"/>
    <property type="project" value="TreeGrafter"/>
</dbReference>
<protein>
    <recommendedName>
        <fullName evidence="1">DNA (cytosine-5-)-methyltransferase</fullName>
        <ecNumber evidence="1">2.1.1.37</ecNumber>
    </recommendedName>
</protein>
<dbReference type="Gene3D" id="3.90.120.10">
    <property type="entry name" value="DNA Methylase, subunit A, domain 2"/>
    <property type="match status" value="1"/>
</dbReference>
<evidence type="ECO:0000256" key="8">
    <source>
        <dbReference type="RuleBase" id="RU000416"/>
    </source>
</evidence>
<name>A0A2N0TRF9_9FLAO</name>
<proteinExistence type="inferred from homology"/>
<dbReference type="Proteomes" id="UP000232533">
    <property type="component" value="Unassembled WGS sequence"/>
</dbReference>
<evidence type="ECO:0000313" key="11">
    <source>
        <dbReference type="Proteomes" id="UP000176009"/>
    </source>
</evidence>
<gene>
    <name evidence="10" type="ORF">APR40_14675</name>
    <name evidence="9" type="ORF">BHS39_14705</name>
</gene>
<reference evidence="10 12" key="1">
    <citation type="submission" date="2015-10" db="EMBL/GenBank/DDBJ databases">
        <title>Draft genome sequence of Salegentibacter salinarum KCTC 12975.</title>
        <authorList>
            <person name="Lin W."/>
            <person name="Zheng Q."/>
        </authorList>
    </citation>
    <scope>NUCLEOTIDE SEQUENCE [LARGE SCALE GENOMIC DNA]</scope>
    <source>
        <strain evidence="10 12">KCTC 12974</strain>
    </source>
</reference>
<dbReference type="PANTHER" id="PTHR10629">
    <property type="entry name" value="CYTOSINE-SPECIFIC METHYLTRANSFERASE"/>
    <property type="match status" value="1"/>
</dbReference>
<evidence type="ECO:0000313" key="10">
    <source>
        <dbReference type="EMBL" id="PKD17321.1"/>
    </source>
</evidence>
<dbReference type="AlphaFoldDB" id="A0A2N0TRF9"/>
<evidence type="ECO:0000313" key="9">
    <source>
        <dbReference type="EMBL" id="OEY71965.1"/>
    </source>
</evidence>